<dbReference type="RefSeq" id="WP_023535833.1">
    <property type="nucleotide sequence ID" value="NZ_BQHM01000017.1"/>
</dbReference>
<dbReference type="InterPro" id="IPR012451">
    <property type="entry name" value="DUF1656"/>
</dbReference>
<feature type="transmembrane region" description="Helical" evidence="5">
    <location>
        <begin position="12"/>
        <end position="34"/>
    </location>
</feature>
<evidence type="ECO:0000256" key="2">
    <source>
        <dbReference type="ARBA" id="ARBA00022692"/>
    </source>
</evidence>
<accession>A0A2L1W8H4</accession>
<dbReference type="Pfam" id="PF07869">
    <property type="entry name" value="DUF1656"/>
    <property type="match status" value="1"/>
</dbReference>
<dbReference type="AlphaFoldDB" id="A0A2L1W8H4"/>
<gene>
    <name evidence="6" type="ORF">IZU98_00650</name>
</gene>
<evidence type="ECO:0000256" key="1">
    <source>
        <dbReference type="ARBA" id="ARBA00022475"/>
    </source>
</evidence>
<keyword evidence="4 5" id="KW-0472">Membrane</keyword>
<feature type="transmembrane region" description="Helical" evidence="5">
    <location>
        <begin position="46"/>
        <end position="68"/>
    </location>
</feature>
<organism evidence="6 7">
    <name type="scientific">Pseudomonas fulva</name>
    <dbReference type="NCBI Taxonomy" id="47880"/>
    <lineage>
        <taxon>Bacteria</taxon>
        <taxon>Pseudomonadati</taxon>
        <taxon>Pseudomonadota</taxon>
        <taxon>Gammaproteobacteria</taxon>
        <taxon>Pseudomonadales</taxon>
        <taxon>Pseudomonadaceae</taxon>
        <taxon>Pseudomonas</taxon>
    </lineage>
</organism>
<evidence type="ECO:0000313" key="7">
    <source>
        <dbReference type="Proteomes" id="UP000594430"/>
    </source>
</evidence>
<keyword evidence="1" id="KW-1003">Cell membrane</keyword>
<proteinExistence type="predicted"/>
<name>A0A2L1W8H4_9PSED</name>
<evidence type="ECO:0000256" key="5">
    <source>
        <dbReference type="SAM" id="Phobius"/>
    </source>
</evidence>
<evidence type="ECO:0000256" key="4">
    <source>
        <dbReference type="ARBA" id="ARBA00023136"/>
    </source>
</evidence>
<dbReference type="GeneID" id="93440123"/>
<dbReference type="EMBL" id="CP064946">
    <property type="protein sequence ID" value="QPH49277.1"/>
    <property type="molecule type" value="Genomic_DNA"/>
</dbReference>
<protein>
    <submittedName>
        <fullName evidence="6">DUF1656 domain-containing protein</fullName>
    </submittedName>
</protein>
<sequence>MIGELDISGVFLPTLLVMMIGTYLLFLGVHAVLVRVHFYRLVWHRALFNVALYAVLLGAVDHFCRSLMLP</sequence>
<keyword evidence="2 5" id="KW-0812">Transmembrane</keyword>
<keyword evidence="3 5" id="KW-1133">Transmembrane helix</keyword>
<evidence type="ECO:0000256" key="3">
    <source>
        <dbReference type="ARBA" id="ARBA00022989"/>
    </source>
</evidence>
<evidence type="ECO:0000313" key="6">
    <source>
        <dbReference type="EMBL" id="QPH49277.1"/>
    </source>
</evidence>
<dbReference type="Proteomes" id="UP000594430">
    <property type="component" value="Chromosome"/>
</dbReference>
<reference evidence="6 7" key="1">
    <citation type="submission" date="2020-11" db="EMBL/GenBank/DDBJ databases">
        <title>Pseudomonas fulva producing VIM-24.</title>
        <authorList>
            <person name="Liu S."/>
        </authorList>
    </citation>
    <scope>NUCLEOTIDE SEQUENCE [LARGE SCALE GENOMIC DNA]</scope>
    <source>
        <strain evidence="6 7">ZDHY414</strain>
    </source>
</reference>